<protein>
    <submittedName>
        <fullName evidence="1">Uncharacterized protein</fullName>
    </submittedName>
</protein>
<keyword evidence="2" id="KW-1185">Reference proteome</keyword>
<dbReference type="EMBL" id="JACSEA010000022">
    <property type="protein sequence ID" value="KAF7380213.1"/>
    <property type="molecule type" value="Genomic_DNA"/>
</dbReference>
<accession>A0A834J1L1</accession>
<dbReference type="Proteomes" id="UP000614350">
    <property type="component" value="Unassembled WGS sequence"/>
</dbReference>
<name>A0A834J1L1_VESVU</name>
<evidence type="ECO:0000313" key="2">
    <source>
        <dbReference type="Proteomes" id="UP000614350"/>
    </source>
</evidence>
<dbReference type="AlphaFoldDB" id="A0A834J1L1"/>
<evidence type="ECO:0000313" key="1">
    <source>
        <dbReference type="EMBL" id="KAF7380213.1"/>
    </source>
</evidence>
<sequence length="80" mass="8217">MGVFRKQCRLGLLKPNGAIRRSVDAQSRLSKETSVDAQASSPFTALICRTVVLISIGGKRGRVVEGSGDGGGEGGSPESG</sequence>
<comment type="caution">
    <text evidence="1">The sequence shown here is derived from an EMBL/GenBank/DDBJ whole genome shotgun (WGS) entry which is preliminary data.</text>
</comment>
<reference evidence="1" key="1">
    <citation type="journal article" date="2020" name="G3 (Bethesda)">
        <title>High-Quality Assemblies for Three Invasive Social Wasps from the &lt;i&gt;Vespula&lt;/i&gt; Genus.</title>
        <authorList>
            <person name="Harrop T.W.R."/>
            <person name="Guhlin J."/>
            <person name="McLaughlin G.M."/>
            <person name="Permina E."/>
            <person name="Stockwell P."/>
            <person name="Gilligan J."/>
            <person name="Le Lec M.F."/>
            <person name="Gruber M.A.M."/>
            <person name="Quinn O."/>
            <person name="Lovegrove M."/>
            <person name="Duncan E.J."/>
            <person name="Remnant E.J."/>
            <person name="Van Eeckhoven J."/>
            <person name="Graham B."/>
            <person name="Knapp R.A."/>
            <person name="Langford K.W."/>
            <person name="Kronenberg Z."/>
            <person name="Press M.O."/>
            <person name="Eacker S.M."/>
            <person name="Wilson-Rankin E.E."/>
            <person name="Purcell J."/>
            <person name="Lester P.J."/>
            <person name="Dearden P.K."/>
        </authorList>
    </citation>
    <scope>NUCLEOTIDE SEQUENCE</scope>
    <source>
        <strain evidence="1">Marl-1</strain>
    </source>
</reference>
<organism evidence="1 2">
    <name type="scientific">Vespula vulgaris</name>
    <name type="common">Yellow jacket</name>
    <name type="synonym">Wasp</name>
    <dbReference type="NCBI Taxonomy" id="7454"/>
    <lineage>
        <taxon>Eukaryota</taxon>
        <taxon>Metazoa</taxon>
        <taxon>Ecdysozoa</taxon>
        <taxon>Arthropoda</taxon>
        <taxon>Hexapoda</taxon>
        <taxon>Insecta</taxon>
        <taxon>Pterygota</taxon>
        <taxon>Neoptera</taxon>
        <taxon>Endopterygota</taxon>
        <taxon>Hymenoptera</taxon>
        <taxon>Apocrita</taxon>
        <taxon>Aculeata</taxon>
        <taxon>Vespoidea</taxon>
        <taxon>Vespidae</taxon>
        <taxon>Vespinae</taxon>
        <taxon>Vespula</taxon>
    </lineage>
</organism>
<gene>
    <name evidence="1" type="ORF">HZH66_014568</name>
</gene>
<proteinExistence type="predicted"/>